<accession>A0A1I1LPW7</accession>
<dbReference type="NCBIfam" id="TIGR01382">
    <property type="entry name" value="PfpI"/>
    <property type="match status" value="1"/>
</dbReference>
<dbReference type="CDD" id="cd03134">
    <property type="entry name" value="GATase1_PfpI_like"/>
    <property type="match status" value="1"/>
</dbReference>
<name>A0A1I1LPW7_9GAMM</name>
<sequence>MSELKGTKVAILATDGFEESELASPKKALEAQSIDVHVVSLKKHGIKAWAETDWGDEYPVDKVLEEVSADDYDALMLPGGHFNPDTLRTDEKALSFVRDFFKAGKPVGAICHAPWILINAEVVDGRRLTSVPTIAQDLKNAGAQWEDSEVVCDSALVTSRTPKDLNAFNNKLIEEIKEGRHRKQHA</sequence>
<evidence type="ECO:0000313" key="3">
    <source>
        <dbReference type="EMBL" id="SFC75154.1"/>
    </source>
</evidence>
<dbReference type="RefSeq" id="WP_090134783.1">
    <property type="nucleotide sequence ID" value="NZ_FOLY01000005.1"/>
</dbReference>
<proteinExistence type="inferred from homology"/>
<dbReference type="InterPro" id="IPR029062">
    <property type="entry name" value="Class_I_gatase-like"/>
</dbReference>
<dbReference type="SUPFAM" id="SSF52317">
    <property type="entry name" value="Class I glutamine amidotransferase-like"/>
    <property type="match status" value="1"/>
</dbReference>
<dbReference type="GO" id="GO:0008233">
    <property type="term" value="F:peptidase activity"/>
    <property type="evidence" value="ECO:0007669"/>
    <property type="project" value="UniProtKB-KW"/>
</dbReference>
<dbReference type="PROSITE" id="PS51276">
    <property type="entry name" value="PEPTIDASE_C56_PFPI"/>
    <property type="match status" value="1"/>
</dbReference>
<organism evidence="3 4">
    <name type="scientific">Kushneria avicenniae</name>
    <dbReference type="NCBI Taxonomy" id="402385"/>
    <lineage>
        <taxon>Bacteria</taxon>
        <taxon>Pseudomonadati</taxon>
        <taxon>Pseudomonadota</taxon>
        <taxon>Gammaproteobacteria</taxon>
        <taxon>Oceanospirillales</taxon>
        <taxon>Halomonadaceae</taxon>
        <taxon>Kushneria</taxon>
    </lineage>
</organism>
<feature type="domain" description="DJ-1/PfpI" evidence="2">
    <location>
        <begin position="8"/>
        <end position="175"/>
    </location>
</feature>
<dbReference type="Pfam" id="PF01965">
    <property type="entry name" value="DJ-1_PfpI"/>
    <property type="match status" value="1"/>
</dbReference>
<gene>
    <name evidence="3" type="ORF">SAMN05421848_2627</name>
</gene>
<evidence type="ECO:0000256" key="1">
    <source>
        <dbReference type="ARBA" id="ARBA00008542"/>
    </source>
</evidence>
<dbReference type="AlphaFoldDB" id="A0A1I1LPW7"/>
<keyword evidence="3" id="KW-0645">Protease</keyword>
<dbReference type="GO" id="GO:0006508">
    <property type="term" value="P:proteolysis"/>
    <property type="evidence" value="ECO:0007669"/>
    <property type="project" value="UniProtKB-KW"/>
</dbReference>
<dbReference type="Proteomes" id="UP000199046">
    <property type="component" value="Unassembled WGS sequence"/>
</dbReference>
<evidence type="ECO:0000313" key="4">
    <source>
        <dbReference type="Proteomes" id="UP000199046"/>
    </source>
</evidence>
<dbReference type="STRING" id="402385.SAMN05421848_2627"/>
<comment type="similarity">
    <text evidence="1">Belongs to the peptidase C56 family.</text>
</comment>
<reference evidence="4" key="1">
    <citation type="submission" date="2016-10" db="EMBL/GenBank/DDBJ databases">
        <authorList>
            <person name="Varghese N."/>
            <person name="Submissions S."/>
        </authorList>
    </citation>
    <scope>NUCLEOTIDE SEQUENCE [LARGE SCALE GENOMIC DNA]</scope>
    <source>
        <strain evidence="4">DSM 23439</strain>
    </source>
</reference>
<dbReference type="OrthoDB" id="9792284at2"/>
<keyword evidence="3" id="KW-0378">Hydrolase</keyword>
<dbReference type="EMBL" id="FOLY01000005">
    <property type="protein sequence ID" value="SFC75154.1"/>
    <property type="molecule type" value="Genomic_DNA"/>
</dbReference>
<dbReference type="InterPro" id="IPR006286">
    <property type="entry name" value="C56_PfpI-like"/>
</dbReference>
<evidence type="ECO:0000259" key="2">
    <source>
        <dbReference type="Pfam" id="PF01965"/>
    </source>
</evidence>
<dbReference type="InterPro" id="IPR002818">
    <property type="entry name" value="DJ-1/PfpI"/>
</dbReference>
<protein>
    <submittedName>
        <fullName evidence="3">Protease I</fullName>
    </submittedName>
</protein>
<dbReference type="PANTHER" id="PTHR42733">
    <property type="entry name" value="DJ-1 PROTEIN"/>
    <property type="match status" value="1"/>
</dbReference>
<dbReference type="Gene3D" id="3.40.50.880">
    <property type="match status" value="1"/>
</dbReference>
<keyword evidence="4" id="KW-1185">Reference proteome</keyword>
<dbReference type="PANTHER" id="PTHR42733:SF12">
    <property type="entry name" value="PROTEINASE"/>
    <property type="match status" value="1"/>
</dbReference>